<feature type="region of interest" description="Disordered" evidence="1">
    <location>
        <begin position="133"/>
        <end position="182"/>
    </location>
</feature>
<sequence>MPVDRLASAIPLDALVDPRPHVRQDPAAVLLRLALDQGVVHPLVQDQRLVGARRPLVEHLRSLRRRDPVIGAVHRQEGRGHLAELGPEEVAEAGELPHGAHPGLPRVPPRVGSDDPEAVRILNGLSHHLVVGHRRPGVGHSEEEAVEEEPEAGRLHIVRDNEERGGEDEPRPGARLGAEVHE</sequence>
<dbReference type="AlphaFoldDB" id="A0A426ZYZ9"/>
<name>A0A426ZYZ9_ENSVE</name>
<gene>
    <name evidence="2" type="ORF">B296_00037635</name>
</gene>
<evidence type="ECO:0000256" key="1">
    <source>
        <dbReference type="SAM" id="MobiDB-lite"/>
    </source>
</evidence>
<dbReference type="Proteomes" id="UP000287651">
    <property type="component" value="Unassembled WGS sequence"/>
</dbReference>
<proteinExistence type="predicted"/>
<protein>
    <submittedName>
        <fullName evidence="2">Uncharacterized protein</fullName>
    </submittedName>
</protein>
<feature type="compositionally biased region" description="Basic and acidic residues" evidence="1">
    <location>
        <begin position="151"/>
        <end position="182"/>
    </location>
</feature>
<accession>A0A426ZYZ9</accession>
<dbReference type="EMBL" id="AMZH03004433">
    <property type="protein sequence ID" value="RRT69181.1"/>
    <property type="molecule type" value="Genomic_DNA"/>
</dbReference>
<evidence type="ECO:0000313" key="2">
    <source>
        <dbReference type="EMBL" id="RRT69181.1"/>
    </source>
</evidence>
<comment type="caution">
    <text evidence="2">The sequence shown here is derived from an EMBL/GenBank/DDBJ whole genome shotgun (WGS) entry which is preliminary data.</text>
</comment>
<organism evidence="2 3">
    <name type="scientific">Ensete ventricosum</name>
    <name type="common">Abyssinian banana</name>
    <name type="synonym">Musa ensete</name>
    <dbReference type="NCBI Taxonomy" id="4639"/>
    <lineage>
        <taxon>Eukaryota</taxon>
        <taxon>Viridiplantae</taxon>
        <taxon>Streptophyta</taxon>
        <taxon>Embryophyta</taxon>
        <taxon>Tracheophyta</taxon>
        <taxon>Spermatophyta</taxon>
        <taxon>Magnoliopsida</taxon>
        <taxon>Liliopsida</taxon>
        <taxon>Zingiberales</taxon>
        <taxon>Musaceae</taxon>
        <taxon>Ensete</taxon>
    </lineage>
</organism>
<evidence type="ECO:0000313" key="3">
    <source>
        <dbReference type="Proteomes" id="UP000287651"/>
    </source>
</evidence>
<reference evidence="2 3" key="1">
    <citation type="journal article" date="2014" name="Agronomy (Basel)">
        <title>A Draft Genome Sequence for Ensete ventricosum, the Drought-Tolerant Tree Against Hunger.</title>
        <authorList>
            <person name="Harrison J."/>
            <person name="Moore K.A."/>
            <person name="Paszkiewicz K."/>
            <person name="Jones T."/>
            <person name="Grant M."/>
            <person name="Ambacheew D."/>
            <person name="Muzemil S."/>
            <person name="Studholme D.J."/>
        </authorList>
    </citation>
    <scope>NUCLEOTIDE SEQUENCE [LARGE SCALE GENOMIC DNA]</scope>
</reference>